<protein>
    <recommendedName>
        <fullName evidence="3">Aminoglycoside phosphotransferase domain-containing protein</fullName>
    </recommendedName>
</protein>
<dbReference type="EMBL" id="JAPZVP010000027">
    <property type="protein sequence ID" value="MDA1362711.1"/>
    <property type="molecule type" value="Genomic_DNA"/>
</dbReference>
<sequence>MTALSGPEPALPGTARTGPFIDDVFETVAREQVRHALQQLGIAFSEPLTVIPSVTSYVYMFESDVGRAVAKCSILGKARSSLRREGGVRARELGEITRAQREYAAASSACLDEARGLRLLTGILGTDAVPRVIGLVDGVLVVAAERASTPSVADRDVPDEKASEASAYAVGLLERLWEYPPARLEPTDADAVNRAHALGMVGTFRRKFLRGRHRRYVDRVVPSAELARGISSLVETIARTPWPSSKTMRLVYGDFKPEHVLLREGAQPMLIDPLPAFGWRECDIARFLMRMGLLSMSDSSRLPLLERVCAMLAARLPDDLDARLVQWFMAMDFVNIYTTRVCFQDQNQLPGSWDSGSVTLETVAQMASGLRTTGGAADPYSLAVTTARLGDASCPSEIGA</sequence>
<gene>
    <name evidence="1" type="ORF">O1R50_24030</name>
</gene>
<dbReference type="RefSeq" id="WP_270112795.1">
    <property type="nucleotide sequence ID" value="NZ_JAPZVP010000027.1"/>
</dbReference>
<evidence type="ECO:0000313" key="2">
    <source>
        <dbReference type="Proteomes" id="UP001146067"/>
    </source>
</evidence>
<comment type="caution">
    <text evidence="1">The sequence shown here is derived from an EMBL/GenBank/DDBJ whole genome shotgun (WGS) entry which is preliminary data.</text>
</comment>
<evidence type="ECO:0008006" key="3">
    <source>
        <dbReference type="Google" id="ProtNLM"/>
    </source>
</evidence>
<organism evidence="1 2">
    <name type="scientific">Glycomyces luteolus</name>
    <dbReference type="NCBI Taxonomy" id="2670330"/>
    <lineage>
        <taxon>Bacteria</taxon>
        <taxon>Bacillati</taxon>
        <taxon>Actinomycetota</taxon>
        <taxon>Actinomycetes</taxon>
        <taxon>Glycomycetales</taxon>
        <taxon>Glycomycetaceae</taxon>
        <taxon>Glycomyces</taxon>
    </lineage>
</organism>
<name>A0A9X3SSM1_9ACTN</name>
<dbReference type="AlphaFoldDB" id="A0A9X3SSM1"/>
<proteinExistence type="predicted"/>
<evidence type="ECO:0000313" key="1">
    <source>
        <dbReference type="EMBL" id="MDA1362711.1"/>
    </source>
</evidence>
<dbReference type="Proteomes" id="UP001146067">
    <property type="component" value="Unassembled WGS sequence"/>
</dbReference>
<keyword evidence="2" id="KW-1185">Reference proteome</keyword>
<dbReference type="Gene3D" id="3.90.1200.10">
    <property type="match status" value="1"/>
</dbReference>
<dbReference type="SUPFAM" id="SSF56112">
    <property type="entry name" value="Protein kinase-like (PK-like)"/>
    <property type="match status" value="1"/>
</dbReference>
<accession>A0A9X3SSM1</accession>
<dbReference type="InterPro" id="IPR011009">
    <property type="entry name" value="Kinase-like_dom_sf"/>
</dbReference>
<reference evidence="1" key="1">
    <citation type="submission" date="2022-12" db="EMBL/GenBank/DDBJ databases">
        <title>Gycomyces niveus sp.nov.,a novel actinomycete isolated from soil in Shouguan.</title>
        <authorList>
            <person name="Yang X."/>
        </authorList>
    </citation>
    <scope>NUCLEOTIDE SEQUENCE</scope>
    <source>
        <strain evidence="1">NEAU-A15</strain>
    </source>
</reference>